<protein>
    <recommendedName>
        <fullName evidence="4">Ig-like domain-containing protein</fullName>
    </recommendedName>
</protein>
<evidence type="ECO:0008006" key="4">
    <source>
        <dbReference type="Google" id="ProtNLM"/>
    </source>
</evidence>
<evidence type="ECO:0000313" key="3">
    <source>
        <dbReference type="Proteomes" id="UP001353858"/>
    </source>
</evidence>
<keyword evidence="1" id="KW-0732">Signal</keyword>
<accession>A0AAN7PEI7</accession>
<dbReference type="AlphaFoldDB" id="A0AAN7PEI7"/>
<reference evidence="3" key="1">
    <citation type="submission" date="2023-01" db="EMBL/GenBank/DDBJ databases">
        <title>Key to firefly adult light organ development and bioluminescence: homeobox transcription factors regulate luciferase expression and transportation to peroxisome.</title>
        <authorList>
            <person name="Fu X."/>
        </authorList>
    </citation>
    <scope>NUCLEOTIDE SEQUENCE [LARGE SCALE GENOMIC DNA]</scope>
</reference>
<feature type="chain" id="PRO_5042911409" description="Ig-like domain-containing protein" evidence="1">
    <location>
        <begin position="23"/>
        <end position="88"/>
    </location>
</feature>
<comment type="caution">
    <text evidence="2">The sequence shown here is derived from an EMBL/GenBank/DDBJ whole genome shotgun (WGS) entry which is preliminary data.</text>
</comment>
<name>A0AAN7PEI7_9COLE</name>
<sequence length="88" mass="9929">MLAKYWRLIALLWIPPLLLVTAVDIGRKDLGHSNWRQLWYNSFEDFARAEGAAGAENNTINNVTVQLGATAYLHCRVRNPGDRMTGTD</sequence>
<dbReference type="EMBL" id="JARPUR010000001">
    <property type="protein sequence ID" value="KAK4883917.1"/>
    <property type="molecule type" value="Genomic_DNA"/>
</dbReference>
<gene>
    <name evidence="2" type="ORF">RN001_000188</name>
</gene>
<dbReference type="Proteomes" id="UP001353858">
    <property type="component" value="Unassembled WGS sequence"/>
</dbReference>
<proteinExistence type="predicted"/>
<evidence type="ECO:0000256" key="1">
    <source>
        <dbReference type="SAM" id="SignalP"/>
    </source>
</evidence>
<organism evidence="2 3">
    <name type="scientific">Aquatica leii</name>
    <dbReference type="NCBI Taxonomy" id="1421715"/>
    <lineage>
        <taxon>Eukaryota</taxon>
        <taxon>Metazoa</taxon>
        <taxon>Ecdysozoa</taxon>
        <taxon>Arthropoda</taxon>
        <taxon>Hexapoda</taxon>
        <taxon>Insecta</taxon>
        <taxon>Pterygota</taxon>
        <taxon>Neoptera</taxon>
        <taxon>Endopterygota</taxon>
        <taxon>Coleoptera</taxon>
        <taxon>Polyphaga</taxon>
        <taxon>Elateriformia</taxon>
        <taxon>Elateroidea</taxon>
        <taxon>Lampyridae</taxon>
        <taxon>Luciolinae</taxon>
        <taxon>Aquatica</taxon>
    </lineage>
</organism>
<keyword evidence="3" id="KW-1185">Reference proteome</keyword>
<feature type="signal peptide" evidence="1">
    <location>
        <begin position="1"/>
        <end position="22"/>
    </location>
</feature>
<evidence type="ECO:0000313" key="2">
    <source>
        <dbReference type="EMBL" id="KAK4883917.1"/>
    </source>
</evidence>
<feature type="non-terminal residue" evidence="2">
    <location>
        <position position="88"/>
    </location>
</feature>